<dbReference type="Gramene" id="C.cajan_07683.t">
    <property type="protein sequence ID" value="C.cajan_07683.t"/>
    <property type="gene ID" value="C.cajan_07683"/>
</dbReference>
<dbReference type="STRING" id="3821.A0A151U7B7"/>
<evidence type="ECO:0000313" key="2">
    <source>
        <dbReference type="EMBL" id="KYP75190.1"/>
    </source>
</evidence>
<sequence>METVMEDEEYNYREVTLPSLIPVVPEPELERETGERRRGRDLVIAIDHGPNSKHAFHWALIHLSRLADTIHLLHAVSDLKNQVVYDITQGLMENLAVEAFQVAMVKTVARIVEGDPGKVICKEAERIKPAAVVMGTRGRSLIQSVIQGSVGEYCFHHCKAAPVVIVPGKGLPSLRYSLFSLFSYTP</sequence>
<dbReference type="AlphaFoldDB" id="A0A151U7B7"/>
<dbReference type="PANTHER" id="PTHR47583:SF1">
    <property type="entry name" value="ADENINE NUCLEOTIDE ALPHA HYDROLASES-LIKE SUPERFAMILY PROTEIN"/>
    <property type="match status" value="1"/>
</dbReference>
<dbReference type="OMA" id="CLHNCKI"/>
<organism evidence="2 3">
    <name type="scientific">Cajanus cajan</name>
    <name type="common">Pigeon pea</name>
    <name type="synonym">Cajanus indicus</name>
    <dbReference type="NCBI Taxonomy" id="3821"/>
    <lineage>
        <taxon>Eukaryota</taxon>
        <taxon>Viridiplantae</taxon>
        <taxon>Streptophyta</taxon>
        <taxon>Embryophyta</taxon>
        <taxon>Tracheophyta</taxon>
        <taxon>Spermatophyta</taxon>
        <taxon>Magnoliopsida</taxon>
        <taxon>eudicotyledons</taxon>
        <taxon>Gunneridae</taxon>
        <taxon>Pentapetalae</taxon>
        <taxon>rosids</taxon>
        <taxon>fabids</taxon>
        <taxon>Fabales</taxon>
        <taxon>Fabaceae</taxon>
        <taxon>Papilionoideae</taxon>
        <taxon>50 kb inversion clade</taxon>
        <taxon>NPAAA clade</taxon>
        <taxon>indigoferoid/millettioid clade</taxon>
        <taxon>Phaseoleae</taxon>
        <taxon>Cajanus</taxon>
    </lineage>
</organism>
<reference evidence="2 3" key="1">
    <citation type="journal article" date="2012" name="Nat. Biotechnol.">
        <title>Draft genome sequence of pigeonpea (Cajanus cajan), an orphan legume crop of resource-poor farmers.</title>
        <authorList>
            <person name="Varshney R.K."/>
            <person name="Chen W."/>
            <person name="Li Y."/>
            <person name="Bharti A.K."/>
            <person name="Saxena R.K."/>
            <person name="Schlueter J.A."/>
            <person name="Donoghue M.T."/>
            <person name="Azam S."/>
            <person name="Fan G."/>
            <person name="Whaley A.M."/>
            <person name="Farmer A.D."/>
            <person name="Sheridan J."/>
            <person name="Iwata A."/>
            <person name="Tuteja R."/>
            <person name="Penmetsa R.V."/>
            <person name="Wu W."/>
            <person name="Upadhyaya H.D."/>
            <person name="Yang S.P."/>
            <person name="Shah T."/>
            <person name="Saxena K.B."/>
            <person name="Michael T."/>
            <person name="McCombie W.R."/>
            <person name="Yang B."/>
            <person name="Zhang G."/>
            <person name="Yang H."/>
            <person name="Wang J."/>
            <person name="Spillane C."/>
            <person name="Cook D.R."/>
            <person name="May G.D."/>
            <person name="Xu X."/>
            <person name="Jackson S.A."/>
        </authorList>
    </citation>
    <scope>NUCLEOTIDE SEQUENCE [LARGE SCALE GENOMIC DNA]</scope>
    <source>
        <strain evidence="3">cv. Asha</strain>
    </source>
</reference>
<dbReference type="PANTHER" id="PTHR47583">
    <property type="entry name" value="ADENINE NUCLEOTIDE ALPHA HYDROLASES-LIKE SUPERFAMILY PROTEIN"/>
    <property type="match status" value="1"/>
</dbReference>
<dbReference type="Pfam" id="PF00582">
    <property type="entry name" value="Usp"/>
    <property type="match status" value="1"/>
</dbReference>
<dbReference type="Proteomes" id="UP000075243">
    <property type="component" value="Chromosome 2"/>
</dbReference>
<feature type="domain" description="UspA" evidence="1">
    <location>
        <begin position="42"/>
        <end position="167"/>
    </location>
</feature>
<evidence type="ECO:0000313" key="3">
    <source>
        <dbReference type="Proteomes" id="UP000075243"/>
    </source>
</evidence>
<gene>
    <name evidence="2" type="ORF">KK1_007894</name>
</gene>
<dbReference type="InterPro" id="IPR006016">
    <property type="entry name" value="UspA"/>
</dbReference>
<dbReference type="SUPFAM" id="SSF52402">
    <property type="entry name" value="Adenine nucleotide alpha hydrolases-like"/>
    <property type="match status" value="1"/>
</dbReference>
<dbReference type="CDD" id="cd23659">
    <property type="entry name" value="USP_At3g01520-like"/>
    <property type="match status" value="1"/>
</dbReference>
<evidence type="ECO:0000259" key="1">
    <source>
        <dbReference type="Pfam" id="PF00582"/>
    </source>
</evidence>
<dbReference type="Gene3D" id="3.40.50.12370">
    <property type="match status" value="1"/>
</dbReference>
<dbReference type="EMBL" id="CM003604">
    <property type="protein sequence ID" value="KYP75190.1"/>
    <property type="molecule type" value="Genomic_DNA"/>
</dbReference>
<name>A0A151U7B7_CAJCA</name>
<proteinExistence type="predicted"/>
<accession>A0A151U7B7</accession>
<keyword evidence="3" id="KW-1185">Reference proteome</keyword>
<protein>
    <submittedName>
        <fullName evidence="2">Uncharacterized protein slr1101 family</fullName>
    </submittedName>
</protein>